<dbReference type="Proteomes" id="UP000004810">
    <property type="component" value="Unassembled WGS sequence"/>
</dbReference>
<name>J9ERV1_WUCBA</name>
<dbReference type="SUPFAM" id="SSF51735">
    <property type="entry name" value="NAD(P)-binding Rossmann-fold domains"/>
    <property type="match status" value="1"/>
</dbReference>
<dbReference type="PANTHER" id="PTHR43899:SF13">
    <property type="entry name" value="RH59310P"/>
    <property type="match status" value="1"/>
</dbReference>
<keyword evidence="3" id="KW-0812">Transmembrane</keyword>
<feature type="transmembrane region" description="Helical" evidence="3">
    <location>
        <begin position="20"/>
        <end position="42"/>
    </location>
</feature>
<evidence type="ECO:0000256" key="1">
    <source>
        <dbReference type="ARBA" id="ARBA00006484"/>
    </source>
</evidence>
<comment type="similarity">
    <text evidence="1">Belongs to the short-chain dehydrogenases/reductases (SDR) family.</text>
</comment>
<comment type="caution">
    <text evidence="4">The sequence shown here is derived from an EMBL/GenBank/DDBJ whole genome shotgun (WGS) entry which is preliminary data.</text>
</comment>
<evidence type="ECO:0000313" key="4">
    <source>
        <dbReference type="EMBL" id="EJW84913.1"/>
    </source>
</evidence>
<keyword evidence="3" id="KW-1133">Transmembrane helix</keyword>
<proteinExistence type="inferred from homology"/>
<dbReference type="EMBL" id="ADBV01001400">
    <property type="protein sequence ID" value="EJW84913.1"/>
    <property type="molecule type" value="Genomic_DNA"/>
</dbReference>
<dbReference type="GO" id="GO:0005783">
    <property type="term" value="C:endoplasmic reticulum"/>
    <property type="evidence" value="ECO:0007669"/>
    <property type="project" value="TreeGrafter"/>
</dbReference>
<dbReference type="GO" id="GO:0016491">
    <property type="term" value="F:oxidoreductase activity"/>
    <property type="evidence" value="ECO:0007669"/>
    <property type="project" value="UniProtKB-KW"/>
</dbReference>
<dbReference type="InterPro" id="IPR051019">
    <property type="entry name" value="VLCFA-Steroid_DH"/>
</dbReference>
<protein>
    <submittedName>
        <fullName evidence="4">Uncharacterized protein</fullName>
    </submittedName>
</protein>
<sequence>MFDLLHSALYWVLKTYIVYRIVRTAVALWSTVAIYIIAPLFYKPNFDPYKGRWTVVTGGTDGIGKAYTIELAKKWITQICPYWSK</sequence>
<reference evidence="5" key="1">
    <citation type="submission" date="2012-08" db="EMBL/GenBank/DDBJ databases">
        <title>The Genome Sequence of Wuchereria bancrofti.</title>
        <authorList>
            <person name="Nutman T.B."/>
            <person name="Fink D.L."/>
            <person name="Russ C."/>
            <person name="Young S."/>
            <person name="Zeng Q."/>
            <person name="Koehrsen M."/>
            <person name="Alvarado L."/>
            <person name="Berlin A."/>
            <person name="Chapman S.B."/>
            <person name="Chen Z."/>
            <person name="Freedman E."/>
            <person name="Gellesch M."/>
            <person name="Goldberg J."/>
            <person name="Griggs A."/>
            <person name="Gujja S."/>
            <person name="Heilman E.R."/>
            <person name="Heiman D."/>
            <person name="Hepburn T."/>
            <person name="Howarth C."/>
            <person name="Jen D."/>
            <person name="Larson L."/>
            <person name="Lewis B."/>
            <person name="Mehta T."/>
            <person name="Park D."/>
            <person name="Pearson M."/>
            <person name="Roberts A."/>
            <person name="Saif S."/>
            <person name="Shea T."/>
            <person name="Shenoy N."/>
            <person name="Sisk P."/>
            <person name="Stolte C."/>
            <person name="Sykes S."/>
            <person name="Walk T."/>
            <person name="White J."/>
            <person name="Yandava C."/>
            <person name="Haas B."/>
            <person name="Henn M.R."/>
            <person name="Nusbaum C."/>
            <person name="Birren B."/>
        </authorList>
    </citation>
    <scope>NUCLEOTIDE SEQUENCE [LARGE SCALE GENOMIC DNA]</scope>
    <source>
        <strain evidence="5">NA</strain>
    </source>
</reference>
<dbReference type="PANTHER" id="PTHR43899">
    <property type="entry name" value="RH59310P"/>
    <property type="match status" value="1"/>
</dbReference>
<evidence type="ECO:0000256" key="3">
    <source>
        <dbReference type="SAM" id="Phobius"/>
    </source>
</evidence>
<keyword evidence="2" id="KW-0560">Oxidoreductase</keyword>
<gene>
    <name evidence="4" type="ORF">WUBG_04176</name>
</gene>
<dbReference type="AlphaFoldDB" id="J9ERV1"/>
<keyword evidence="3" id="KW-0472">Membrane</keyword>
<dbReference type="InterPro" id="IPR036291">
    <property type="entry name" value="NAD(P)-bd_dom_sf"/>
</dbReference>
<accession>J9ERV1</accession>
<evidence type="ECO:0000256" key="2">
    <source>
        <dbReference type="ARBA" id="ARBA00023002"/>
    </source>
</evidence>
<organism evidence="4 5">
    <name type="scientific">Wuchereria bancrofti</name>
    <dbReference type="NCBI Taxonomy" id="6293"/>
    <lineage>
        <taxon>Eukaryota</taxon>
        <taxon>Metazoa</taxon>
        <taxon>Ecdysozoa</taxon>
        <taxon>Nematoda</taxon>
        <taxon>Chromadorea</taxon>
        <taxon>Rhabditida</taxon>
        <taxon>Spirurina</taxon>
        <taxon>Spiruromorpha</taxon>
        <taxon>Filarioidea</taxon>
        <taxon>Onchocercidae</taxon>
        <taxon>Wuchereria</taxon>
    </lineage>
</organism>
<evidence type="ECO:0000313" key="5">
    <source>
        <dbReference type="Proteomes" id="UP000004810"/>
    </source>
</evidence>